<keyword evidence="6 10" id="KW-0735">Signal-anchor</keyword>
<dbReference type="InterPro" id="IPR002659">
    <property type="entry name" value="Glyco_trans_31"/>
</dbReference>
<sequence>MTRSLTEIFPHPSQLSPSSMRFKPHCDLRAKIGFLFLVFLVPSTVVNFMWYGSSPNVRKPRPISWGPSVAYNMSLLNQETDFTTLVDKTDFRFLLNHRRCDKEKDIFMVIYIHSAPDHFQKRRAIRKTWGQERHLVYDPIRLVFMVGTVQNKDEIQKALEKEDFINRDIVQGNFIDSYKNLTYKHVMGLKWVTYFCRQAKYIFKTDDDIFVDIFQLVTYLRVSSLGRMPPRGLIMCFLIRNLYVKRSQRSKWKVSFKEYPAKYYPPYCAGWVIIMSPDVVFNLYLQSTQAAYFWVDDVHVSGTLAQRVGVSHVDFTDKLSVSKEEVLYWLQNPELSRPYLFGYPNADVDTIYALWNKTLCYYESLGIPRR</sequence>
<evidence type="ECO:0000256" key="6">
    <source>
        <dbReference type="ARBA" id="ARBA00022968"/>
    </source>
</evidence>
<dbReference type="Pfam" id="PF01762">
    <property type="entry name" value="Galactosyl_T"/>
    <property type="match status" value="1"/>
</dbReference>
<keyword evidence="4" id="KW-0808">Transferase</keyword>
<evidence type="ECO:0000256" key="8">
    <source>
        <dbReference type="ARBA" id="ARBA00023034"/>
    </source>
</evidence>
<evidence type="ECO:0000256" key="10">
    <source>
        <dbReference type="RuleBase" id="RU363063"/>
    </source>
</evidence>
<evidence type="ECO:0000256" key="2">
    <source>
        <dbReference type="ARBA" id="ARBA00008661"/>
    </source>
</evidence>
<comment type="subcellular location">
    <subcellularLocation>
        <location evidence="1 10">Golgi apparatus membrane</location>
        <topology evidence="1 10">Single-pass type II membrane protein</topology>
    </subcellularLocation>
</comment>
<organism evidence="11 12">
    <name type="scientific">Limulus polyphemus</name>
    <name type="common">Atlantic horseshoe crab</name>
    <dbReference type="NCBI Taxonomy" id="6850"/>
    <lineage>
        <taxon>Eukaryota</taxon>
        <taxon>Metazoa</taxon>
        <taxon>Ecdysozoa</taxon>
        <taxon>Arthropoda</taxon>
        <taxon>Chelicerata</taxon>
        <taxon>Merostomata</taxon>
        <taxon>Xiphosura</taxon>
        <taxon>Limulidae</taxon>
        <taxon>Limulus</taxon>
    </lineage>
</organism>
<reference evidence="12" key="1">
    <citation type="submission" date="2025-08" db="UniProtKB">
        <authorList>
            <consortium name="RefSeq"/>
        </authorList>
    </citation>
    <scope>IDENTIFICATION</scope>
    <source>
        <tissue evidence="12">Muscle</tissue>
    </source>
</reference>
<evidence type="ECO:0000256" key="3">
    <source>
        <dbReference type="ARBA" id="ARBA00022676"/>
    </source>
</evidence>
<proteinExistence type="inferred from homology"/>
<protein>
    <recommendedName>
        <fullName evidence="10">Hexosyltransferase</fullName>
        <ecNumber evidence="10">2.4.1.-</ecNumber>
    </recommendedName>
</protein>
<keyword evidence="7 10" id="KW-1133">Transmembrane helix</keyword>
<evidence type="ECO:0000313" key="11">
    <source>
        <dbReference type="Proteomes" id="UP000694941"/>
    </source>
</evidence>
<dbReference type="EC" id="2.4.1.-" evidence="10"/>
<keyword evidence="5 10" id="KW-0812">Transmembrane</keyword>
<keyword evidence="11" id="KW-1185">Reference proteome</keyword>
<name>A0ABM1TD02_LIMPO</name>
<gene>
    <name evidence="12" type="primary">LOC106469511</name>
</gene>
<dbReference type="PANTHER" id="PTHR11214:SF376">
    <property type="entry name" value="HEXOSYLTRANSFERASE"/>
    <property type="match status" value="1"/>
</dbReference>
<evidence type="ECO:0000256" key="9">
    <source>
        <dbReference type="ARBA" id="ARBA00023136"/>
    </source>
</evidence>
<dbReference type="RefSeq" id="XP_022253758.1">
    <property type="nucleotide sequence ID" value="XM_022398050.1"/>
</dbReference>
<keyword evidence="8 10" id="KW-0333">Golgi apparatus</keyword>
<evidence type="ECO:0000256" key="4">
    <source>
        <dbReference type="ARBA" id="ARBA00022679"/>
    </source>
</evidence>
<dbReference type="PANTHER" id="PTHR11214">
    <property type="entry name" value="BETA-1,3-N-ACETYLGLUCOSAMINYLTRANSFERASE"/>
    <property type="match status" value="1"/>
</dbReference>
<evidence type="ECO:0000256" key="5">
    <source>
        <dbReference type="ARBA" id="ARBA00022692"/>
    </source>
</evidence>
<keyword evidence="3 10" id="KW-0328">Glycosyltransferase</keyword>
<feature type="transmembrane region" description="Helical" evidence="10">
    <location>
        <begin position="32"/>
        <end position="52"/>
    </location>
</feature>
<dbReference type="Gene3D" id="3.90.550.50">
    <property type="match status" value="1"/>
</dbReference>
<keyword evidence="9 10" id="KW-0472">Membrane</keyword>
<evidence type="ECO:0000313" key="12">
    <source>
        <dbReference type="RefSeq" id="XP_022253758.1"/>
    </source>
</evidence>
<evidence type="ECO:0000256" key="1">
    <source>
        <dbReference type="ARBA" id="ARBA00004323"/>
    </source>
</evidence>
<dbReference type="Proteomes" id="UP000694941">
    <property type="component" value="Unplaced"/>
</dbReference>
<accession>A0ABM1TD02</accession>
<dbReference type="GeneID" id="106469511"/>
<evidence type="ECO:0000256" key="7">
    <source>
        <dbReference type="ARBA" id="ARBA00022989"/>
    </source>
</evidence>
<comment type="similarity">
    <text evidence="2 10">Belongs to the glycosyltransferase 31 family.</text>
</comment>